<evidence type="ECO:0000313" key="3">
    <source>
        <dbReference type="EMBL" id="CAE0702035.1"/>
    </source>
</evidence>
<evidence type="ECO:0000313" key="5">
    <source>
        <dbReference type="Proteomes" id="UP000789595"/>
    </source>
</evidence>
<reference evidence="4" key="2">
    <citation type="submission" date="2021-11" db="EMBL/GenBank/DDBJ databases">
        <authorList>
            <consortium name="Genoscope - CEA"/>
            <person name="William W."/>
        </authorList>
    </citation>
    <scope>NUCLEOTIDE SEQUENCE</scope>
</reference>
<reference evidence="3" key="1">
    <citation type="submission" date="2021-01" db="EMBL/GenBank/DDBJ databases">
        <authorList>
            <person name="Corre E."/>
            <person name="Pelletier E."/>
            <person name="Niang G."/>
            <person name="Scheremetjew M."/>
            <person name="Finn R."/>
            <person name="Kale V."/>
            <person name="Holt S."/>
            <person name="Cochrane G."/>
            <person name="Meng A."/>
            <person name="Brown T."/>
            <person name="Cohen L."/>
        </authorList>
    </citation>
    <scope>NUCLEOTIDE SEQUENCE</scope>
    <source>
        <strain evidence="3">CCMP1756</strain>
    </source>
</reference>
<evidence type="ECO:0008006" key="6">
    <source>
        <dbReference type="Google" id="ProtNLM"/>
    </source>
</evidence>
<dbReference type="Proteomes" id="UP000789595">
    <property type="component" value="Unassembled WGS sequence"/>
</dbReference>
<dbReference type="AlphaFoldDB" id="A0A7S4EBP2"/>
<organism evidence="3">
    <name type="scientific">Pelagomonas calceolata</name>
    <dbReference type="NCBI Taxonomy" id="35677"/>
    <lineage>
        <taxon>Eukaryota</taxon>
        <taxon>Sar</taxon>
        <taxon>Stramenopiles</taxon>
        <taxon>Ochrophyta</taxon>
        <taxon>Pelagophyceae</taxon>
        <taxon>Pelagomonadales</taxon>
        <taxon>Pelagomonadaceae</taxon>
        <taxon>Pelagomonas</taxon>
    </lineage>
</organism>
<dbReference type="EMBL" id="CAKKNE010000005">
    <property type="protein sequence ID" value="CAH0377223.1"/>
    <property type="molecule type" value="Genomic_DNA"/>
</dbReference>
<evidence type="ECO:0000256" key="1">
    <source>
        <dbReference type="SAM" id="Phobius"/>
    </source>
</evidence>
<keyword evidence="1" id="KW-0472">Membrane</keyword>
<name>A0A7S4EBP2_9STRA</name>
<dbReference type="PANTHER" id="PTHR34548:SF2">
    <property type="entry name" value="PROTEIN TIC 21, CHLOROPLASTIC"/>
    <property type="match status" value="1"/>
</dbReference>
<evidence type="ECO:0000256" key="2">
    <source>
        <dbReference type="SAM" id="SignalP"/>
    </source>
</evidence>
<keyword evidence="2" id="KW-0732">Signal</keyword>
<accession>A0A7S4EBP2</accession>
<keyword evidence="1" id="KW-1133">Transmembrane helix</keyword>
<dbReference type="OrthoDB" id="5900at2759"/>
<feature type="signal peptide" evidence="2">
    <location>
        <begin position="1"/>
        <end position="15"/>
    </location>
</feature>
<proteinExistence type="predicted"/>
<keyword evidence="5" id="KW-1185">Reference proteome</keyword>
<dbReference type="Pfam" id="PF12263">
    <property type="entry name" value="DUF3611"/>
    <property type="match status" value="1"/>
</dbReference>
<dbReference type="EMBL" id="HBIW01020322">
    <property type="protein sequence ID" value="CAE0702035.1"/>
    <property type="molecule type" value="Transcribed_RNA"/>
</dbReference>
<feature type="chain" id="PRO_5036212380" description="DUF3611 family protein" evidence="2">
    <location>
        <begin position="16"/>
        <end position="247"/>
    </location>
</feature>
<feature type="transmembrane region" description="Helical" evidence="1">
    <location>
        <begin position="218"/>
        <end position="242"/>
    </location>
</feature>
<evidence type="ECO:0000313" key="4">
    <source>
        <dbReference type="EMBL" id="CAH0377223.1"/>
    </source>
</evidence>
<gene>
    <name evidence="3" type="ORF">PCAL00307_LOCUS17480</name>
    <name evidence="4" type="ORF">PECAL_5P17950</name>
</gene>
<dbReference type="PANTHER" id="PTHR34548">
    <property type="entry name" value="PROTEIN TIC 21, CHLOROPLASTIC"/>
    <property type="match status" value="1"/>
</dbReference>
<sequence>MHKTLLATLLIAASAFRPPLRLAPLRTLSTLRAAPDADKSVDAAIDQRAAELASSKQIARATLPGNRRALALWRVGWLSWWCQVILTTISAVVLTFAKVSAPSTATQPEAALASGFLFASAGAMFSLMSSFWTWRLVRLARLESSEASGVQKIVRRTQKALRFGAKLNLVGMALTLLAAEQVVGTLIMKALVAPGSLAGVWSGTAPQAMQAFNTIDVFVIQATTNTLCAHFISLLSTLSLLARSVKW</sequence>
<protein>
    <recommendedName>
        <fullName evidence="6">DUF3611 family protein</fullName>
    </recommendedName>
</protein>
<keyword evidence="1" id="KW-0812">Transmembrane</keyword>
<feature type="transmembrane region" description="Helical" evidence="1">
    <location>
        <begin position="78"/>
        <end position="99"/>
    </location>
</feature>
<feature type="transmembrane region" description="Helical" evidence="1">
    <location>
        <begin position="111"/>
        <end position="134"/>
    </location>
</feature>
<dbReference type="InterPro" id="IPR022051">
    <property type="entry name" value="DUF3611"/>
</dbReference>